<accession>I8TKM9</accession>
<evidence type="ECO:0000313" key="2">
    <source>
        <dbReference type="EMBL" id="EIT74645.1"/>
    </source>
</evidence>
<comment type="caution">
    <text evidence="2">The sequence shown here is derived from an EMBL/GenBank/DDBJ whole genome shotgun (WGS) entry which is preliminary data.</text>
</comment>
<feature type="region of interest" description="Disordered" evidence="1">
    <location>
        <begin position="1"/>
        <end position="27"/>
    </location>
</feature>
<feature type="region of interest" description="Disordered" evidence="1">
    <location>
        <begin position="82"/>
        <end position="101"/>
    </location>
</feature>
<feature type="compositionally biased region" description="Polar residues" evidence="1">
    <location>
        <begin position="1"/>
        <end position="14"/>
    </location>
</feature>
<dbReference type="HOGENOM" id="CLU_2291108_0_0_1"/>
<dbReference type="Proteomes" id="UP000002812">
    <property type="component" value="Unassembled WGS sequence"/>
</dbReference>
<reference evidence="3" key="2">
    <citation type="submission" date="2012-06" db="EMBL/GenBank/DDBJ databases">
        <title>Comparative genomic analyses of Aspergillus oryzae 3.042 and A. oryzae RIB40 for soy-sauce fermentation.</title>
        <authorList>
            <person name="Zhao G."/>
            <person name="Hou L."/>
            <person name="Wang C."/>
            <person name="Cao X."/>
        </authorList>
    </citation>
    <scope>NUCLEOTIDE SEQUENCE [LARGE SCALE GENOMIC DNA]</scope>
    <source>
        <strain evidence="3">3.042</strain>
    </source>
</reference>
<proteinExistence type="predicted"/>
<dbReference type="AlphaFoldDB" id="I8TKM9"/>
<name>I8TKM9_ASPO3</name>
<dbReference type="EMBL" id="AKHY01000187">
    <property type="protein sequence ID" value="EIT74645.1"/>
    <property type="molecule type" value="Genomic_DNA"/>
</dbReference>
<reference evidence="2 3" key="1">
    <citation type="journal article" date="2012" name="Eukaryot. Cell">
        <title>Draft genome sequence of Aspergillus oryzae strain 3.042.</title>
        <authorList>
            <person name="Zhao G."/>
            <person name="Yao Y."/>
            <person name="Qi W."/>
            <person name="Wang C."/>
            <person name="Hou L."/>
            <person name="Zeng B."/>
            <person name="Cao X."/>
        </authorList>
    </citation>
    <scope>NUCLEOTIDE SEQUENCE [LARGE SCALE GENOMIC DNA]</scope>
    <source>
        <strain evidence="2 3">3.042</strain>
    </source>
</reference>
<evidence type="ECO:0000313" key="3">
    <source>
        <dbReference type="Proteomes" id="UP000002812"/>
    </source>
</evidence>
<organism evidence="2 3">
    <name type="scientific">Aspergillus oryzae (strain 3.042)</name>
    <name type="common">Yellow koji mold</name>
    <dbReference type="NCBI Taxonomy" id="1160506"/>
    <lineage>
        <taxon>Eukaryota</taxon>
        <taxon>Fungi</taxon>
        <taxon>Dikarya</taxon>
        <taxon>Ascomycota</taxon>
        <taxon>Pezizomycotina</taxon>
        <taxon>Eurotiomycetes</taxon>
        <taxon>Eurotiomycetidae</taxon>
        <taxon>Eurotiales</taxon>
        <taxon>Aspergillaceae</taxon>
        <taxon>Aspergillus</taxon>
        <taxon>Aspergillus subgen. Circumdati</taxon>
    </lineage>
</organism>
<evidence type="ECO:0000256" key="1">
    <source>
        <dbReference type="SAM" id="MobiDB-lite"/>
    </source>
</evidence>
<sequence>MNNMYKDQVPSKSSAIRLGGSGEKQMEGAGVGAQTIELIFAIRKVTPSSQACPLLPLVRPFPLPPSPPPFLFTLPYISLFPPFSSDRNSSRPLSIPPPRFG</sequence>
<gene>
    <name evidence="2" type="ORF">Ao3042_09400</name>
</gene>
<protein>
    <submittedName>
        <fullName evidence="2">Uncharacterized protein</fullName>
    </submittedName>
</protein>